<feature type="compositionally biased region" description="Polar residues" evidence="1">
    <location>
        <begin position="654"/>
        <end position="663"/>
    </location>
</feature>
<sequence>MPIIKIPVVHNFGIISQTHQEDLQRRLLKKAQELEASQNAKISPSRNPFEITEEFIKKYNSVQEPEEQEHSMDQARKMLRRSMVQAGMNSQGHGDHVDFPLAWTELLLLALCRGEIQDESLDVLLISLDQAPVHDEHVPVLFYLAESVLYWLCTDTVQKPFLYSSEVKMLKLGHLIFLRLFLLHKSNCLNGYTENKFRLLNFLKALTQCEPCYKPFPNVLFAVHFILQTGEIMCECDIFMKKHSIDSVQVPCSSMQPYMSLHAKNINGNINKDDGVNQVLWHCLVSWYCVQNNIKQLKDVLQHLVLLQEELQQKNWVDSGLGLVVLGEAGKSSLLCLQALLDLAVDCGQDGDTQQKKAVSSAGLSAWPWQLKHIYVNALADICLHGSHAEIQKTALVRKRQPKGQNEGGLLSILEYGTLSDGIYEEAWCARYSAIHAVVKICHVLHGDVAREGLRNAAWKALQKQLGKETDLRVLEATRVAEAEVNSPKNPFSNVDLKTPSSFLGNDSFQFISLRVAATLSQLYIPPVPLKLPLSRWAKKEISPSRACRPKQQPVKNKAHRLTLRQEILLAEASYEPSINFNTRTELHLMDIVKDQWGKELQMKLKEEEENENKQLQEKERQAEEHFKEIMRKREEKLNKKTKPYELPGIEKPANSTMSISEK</sequence>
<proteinExistence type="predicted"/>
<feature type="region of interest" description="Disordered" evidence="1">
    <location>
        <begin position="633"/>
        <end position="663"/>
    </location>
</feature>
<evidence type="ECO:0000256" key="1">
    <source>
        <dbReference type="SAM" id="MobiDB-lite"/>
    </source>
</evidence>
<dbReference type="PANTHER" id="PTHR28651:SF1">
    <property type="entry name" value="TRANSMEMBRANE PROTEIN 232"/>
    <property type="match status" value="1"/>
</dbReference>
<reference evidence="2" key="1">
    <citation type="journal article" date="2021" name="Cell">
        <title>Tracing the genetic footprints of vertebrate landing in non-teleost ray-finned fishes.</title>
        <authorList>
            <person name="Bi X."/>
            <person name="Wang K."/>
            <person name="Yang L."/>
            <person name="Pan H."/>
            <person name="Jiang H."/>
            <person name="Wei Q."/>
            <person name="Fang M."/>
            <person name="Yu H."/>
            <person name="Zhu C."/>
            <person name="Cai Y."/>
            <person name="He Y."/>
            <person name="Gan X."/>
            <person name="Zeng H."/>
            <person name="Yu D."/>
            <person name="Zhu Y."/>
            <person name="Jiang H."/>
            <person name="Qiu Q."/>
            <person name="Yang H."/>
            <person name="Zhang Y.E."/>
            <person name="Wang W."/>
            <person name="Zhu M."/>
            <person name="He S."/>
            <person name="Zhang G."/>
        </authorList>
    </citation>
    <scope>NUCLEOTIDE SEQUENCE</scope>
    <source>
        <strain evidence="2">Allg_001</strain>
    </source>
</reference>
<dbReference type="PANTHER" id="PTHR28651">
    <property type="entry name" value="TRANSMEMBRANE PROTEIN 232"/>
    <property type="match status" value="1"/>
</dbReference>
<keyword evidence="3" id="KW-1185">Reference proteome</keyword>
<gene>
    <name evidence="2" type="primary">Tmem232</name>
    <name evidence="2" type="ORF">GTO95_0015006</name>
</gene>
<dbReference type="InterPro" id="IPR031747">
    <property type="entry name" value="TMEM232"/>
</dbReference>
<protein>
    <submittedName>
        <fullName evidence="2">TM232 protein</fullName>
    </submittedName>
</protein>
<name>A0A8J7T9Q1_ATRSP</name>
<evidence type="ECO:0000313" key="2">
    <source>
        <dbReference type="EMBL" id="MBN3315213.1"/>
    </source>
</evidence>
<organism evidence="2 3">
    <name type="scientific">Atractosteus spatula</name>
    <name type="common">Alligator gar</name>
    <name type="synonym">Lepisosteus spatula</name>
    <dbReference type="NCBI Taxonomy" id="7917"/>
    <lineage>
        <taxon>Eukaryota</taxon>
        <taxon>Metazoa</taxon>
        <taxon>Chordata</taxon>
        <taxon>Craniata</taxon>
        <taxon>Vertebrata</taxon>
        <taxon>Euteleostomi</taxon>
        <taxon>Actinopterygii</taxon>
        <taxon>Neopterygii</taxon>
        <taxon>Holostei</taxon>
        <taxon>Semionotiformes</taxon>
        <taxon>Lepisosteidae</taxon>
        <taxon>Atractosteus</taxon>
    </lineage>
</organism>
<evidence type="ECO:0000313" key="3">
    <source>
        <dbReference type="Proteomes" id="UP000736164"/>
    </source>
</evidence>
<feature type="non-terminal residue" evidence="2">
    <location>
        <position position="663"/>
    </location>
</feature>
<dbReference type="AlphaFoldDB" id="A0A8J7T9Q1"/>
<dbReference type="Pfam" id="PF15877">
    <property type="entry name" value="TMEM232"/>
    <property type="match status" value="1"/>
</dbReference>
<accession>A0A8J7T9Q1</accession>
<comment type="caution">
    <text evidence="2">The sequence shown here is derived from an EMBL/GenBank/DDBJ whole genome shotgun (WGS) entry which is preliminary data.</text>
</comment>
<dbReference type="EMBL" id="JAAWVO010019862">
    <property type="protein sequence ID" value="MBN3315213.1"/>
    <property type="molecule type" value="Genomic_DNA"/>
</dbReference>
<dbReference type="Proteomes" id="UP000736164">
    <property type="component" value="Unassembled WGS sequence"/>
</dbReference>
<feature type="non-terminal residue" evidence="2">
    <location>
        <position position="1"/>
    </location>
</feature>